<feature type="domain" description="Cytochrome c" evidence="8">
    <location>
        <begin position="109"/>
        <end position="212"/>
    </location>
</feature>
<dbReference type="GO" id="GO:0042597">
    <property type="term" value="C:periplasmic space"/>
    <property type="evidence" value="ECO:0007669"/>
    <property type="project" value="UniProtKB-SubCell"/>
</dbReference>
<dbReference type="SUPFAM" id="SSF46626">
    <property type="entry name" value="Cytochrome c"/>
    <property type="match status" value="2"/>
</dbReference>
<keyword evidence="7" id="KW-0408">Iron</keyword>
<dbReference type="GO" id="GO:0009055">
    <property type="term" value="F:electron transfer activity"/>
    <property type="evidence" value="ECO:0007669"/>
    <property type="project" value="InterPro"/>
</dbReference>
<dbReference type="InterPro" id="IPR009056">
    <property type="entry name" value="Cyt_c-like_dom"/>
</dbReference>
<keyword evidence="6" id="KW-0249">Electron transport</keyword>
<dbReference type="InterPro" id="IPR024167">
    <property type="entry name" value="Cytochrome_c4-like"/>
</dbReference>
<dbReference type="PROSITE" id="PS51007">
    <property type="entry name" value="CYTC"/>
    <property type="match status" value="2"/>
</dbReference>
<dbReference type="GO" id="GO:0005506">
    <property type="term" value="F:iron ion binding"/>
    <property type="evidence" value="ECO:0007669"/>
    <property type="project" value="InterPro"/>
</dbReference>
<dbReference type="EMBL" id="FPHJ01000055">
    <property type="protein sequence ID" value="SFV66885.1"/>
    <property type="molecule type" value="Genomic_DNA"/>
</dbReference>
<dbReference type="GO" id="GO:0020037">
    <property type="term" value="F:heme binding"/>
    <property type="evidence" value="ECO:0007669"/>
    <property type="project" value="InterPro"/>
</dbReference>
<dbReference type="Gene3D" id="1.10.760.10">
    <property type="entry name" value="Cytochrome c-like domain"/>
    <property type="match status" value="2"/>
</dbReference>
<gene>
    <name evidence="9" type="ORF">MNB_SUP05-5-854</name>
</gene>
<feature type="domain" description="Cytochrome c" evidence="8">
    <location>
        <begin position="20"/>
        <end position="98"/>
    </location>
</feature>
<keyword evidence="3" id="KW-0349">Heme</keyword>
<evidence type="ECO:0000313" key="9">
    <source>
        <dbReference type="EMBL" id="SFV66885.1"/>
    </source>
</evidence>
<dbReference type="InterPro" id="IPR036909">
    <property type="entry name" value="Cyt_c-like_dom_sf"/>
</dbReference>
<dbReference type="Pfam" id="PF00034">
    <property type="entry name" value="Cytochrom_C"/>
    <property type="match status" value="2"/>
</dbReference>
<dbReference type="PANTHER" id="PTHR33751:SF9">
    <property type="entry name" value="CYTOCHROME C4"/>
    <property type="match status" value="1"/>
</dbReference>
<evidence type="ECO:0000256" key="7">
    <source>
        <dbReference type="ARBA" id="ARBA00023004"/>
    </source>
</evidence>
<keyword evidence="2" id="KW-0813">Transport</keyword>
<dbReference type="InterPro" id="IPR050597">
    <property type="entry name" value="Cytochrome_c_Oxidase_Subunit"/>
</dbReference>
<dbReference type="PIRSF" id="PIRSF000005">
    <property type="entry name" value="Cytochrome_c4"/>
    <property type="match status" value="1"/>
</dbReference>
<evidence type="ECO:0000256" key="2">
    <source>
        <dbReference type="ARBA" id="ARBA00022448"/>
    </source>
</evidence>
<organism evidence="9">
    <name type="scientific">hydrothermal vent metagenome</name>
    <dbReference type="NCBI Taxonomy" id="652676"/>
    <lineage>
        <taxon>unclassified sequences</taxon>
        <taxon>metagenomes</taxon>
        <taxon>ecological metagenomes</taxon>
    </lineage>
</organism>
<dbReference type="PANTHER" id="PTHR33751">
    <property type="entry name" value="CBB3-TYPE CYTOCHROME C OXIDASE SUBUNIT FIXP"/>
    <property type="match status" value="1"/>
</dbReference>
<keyword evidence="4" id="KW-0479">Metal-binding</keyword>
<dbReference type="AlphaFoldDB" id="A0A1W1CMC8"/>
<keyword evidence="5" id="KW-0574">Periplasm</keyword>
<protein>
    <submittedName>
        <fullName evidence="9">Cytochrome c4</fullName>
    </submittedName>
</protein>
<sequence length="212" mass="22963">MKIGLILFMSVFSINLLANGNVAKGKAKSAVCVACHGATGNSSSTAYPKLAGQGEAYLLKQLRDFKSQTRKNGTMFGMVASLSDTDMQNLAAFFSSQKITPNVAKKDKKMLELGERIYRGGKLDTNTTACIACHGVRGKGIPSAKFPALAFQHADYIDSQLKNFRQASFDAQENKTSSNTRTNDPAKMMRNIAKSLTNKEIKALAEYIAGLH</sequence>
<proteinExistence type="predicted"/>
<comment type="subcellular location">
    <subcellularLocation>
        <location evidence="1">Periplasm</location>
    </subcellularLocation>
</comment>
<name>A0A1W1CMC8_9ZZZZ</name>
<accession>A0A1W1CMC8</accession>
<evidence type="ECO:0000256" key="1">
    <source>
        <dbReference type="ARBA" id="ARBA00004418"/>
    </source>
</evidence>
<evidence type="ECO:0000256" key="4">
    <source>
        <dbReference type="ARBA" id="ARBA00022723"/>
    </source>
</evidence>
<evidence type="ECO:0000256" key="5">
    <source>
        <dbReference type="ARBA" id="ARBA00022764"/>
    </source>
</evidence>
<evidence type="ECO:0000256" key="6">
    <source>
        <dbReference type="ARBA" id="ARBA00022982"/>
    </source>
</evidence>
<reference evidence="9" key="1">
    <citation type="submission" date="2016-10" db="EMBL/GenBank/DDBJ databases">
        <authorList>
            <person name="de Groot N.N."/>
        </authorList>
    </citation>
    <scope>NUCLEOTIDE SEQUENCE</scope>
</reference>
<evidence type="ECO:0000259" key="8">
    <source>
        <dbReference type="PROSITE" id="PS51007"/>
    </source>
</evidence>
<evidence type="ECO:0000256" key="3">
    <source>
        <dbReference type="ARBA" id="ARBA00022617"/>
    </source>
</evidence>